<proteinExistence type="predicted"/>
<accession>A0AAD5WKX6</accession>
<organism evidence="1 2">
    <name type="scientific">Parelaphostrongylus tenuis</name>
    <name type="common">Meningeal worm</name>
    <dbReference type="NCBI Taxonomy" id="148309"/>
    <lineage>
        <taxon>Eukaryota</taxon>
        <taxon>Metazoa</taxon>
        <taxon>Ecdysozoa</taxon>
        <taxon>Nematoda</taxon>
        <taxon>Chromadorea</taxon>
        <taxon>Rhabditida</taxon>
        <taxon>Rhabditina</taxon>
        <taxon>Rhabditomorpha</taxon>
        <taxon>Strongyloidea</taxon>
        <taxon>Metastrongylidae</taxon>
        <taxon>Parelaphostrongylus</taxon>
    </lineage>
</organism>
<reference evidence="1" key="1">
    <citation type="submission" date="2021-06" db="EMBL/GenBank/DDBJ databases">
        <title>Parelaphostrongylus tenuis whole genome reference sequence.</title>
        <authorList>
            <person name="Garwood T.J."/>
            <person name="Larsen P.A."/>
            <person name="Fountain-Jones N.M."/>
            <person name="Garbe J.R."/>
            <person name="Macchietto M.G."/>
            <person name="Kania S.A."/>
            <person name="Gerhold R.W."/>
            <person name="Richards J.E."/>
            <person name="Wolf T.M."/>
        </authorList>
    </citation>
    <scope>NUCLEOTIDE SEQUENCE</scope>
    <source>
        <strain evidence="1">MNPRO001-30</strain>
        <tissue evidence="1">Meninges</tissue>
    </source>
</reference>
<name>A0AAD5WKX6_PARTN</name>
<dbReference type="EMBL" id="JAHQIW010007317">
    <property type="protein sequence ID" value="KAJ1373596.1"/>
    <property type="molecule type" value="Genomic_DNA"/>
</dbReference>
<dbReference type="AlphaFoldDB" id="A0AAD5WKX6"/>
<protein>
    <submittedName>
        <fullName evidence="1">Uncharacterized protein</fullName>
    </submittedName>
</protein>
<keyword evidence="2" id="KW-1185">Reference proteome</keyword>
<evidence type="ECO:0000313" key="1">
    <source>
        <dbReference type="EMBL" id="KAJ1373596.1"/>
    </source>
</evidence>
<evidence type="ECO:0000313" key="2">
    <source>
        <dbReference type="Proteomes" id="UP001196413"/>
    </source>
</evidence>
<gene>
    <name evidence="1" type="ORF">KIN20_036050</name>
</gene>
<comment type="caution">
    <text evidence="1">The sequence shown here is derived from an EMBL/GenBank/DDBJ whole genome shotgun (WGS) entry which is preliminary data.</text>
</comment>
<dbReference type="Proteomes" id="UP001196413">
    <property type="component" value="Unassembled WGS sequence"/>
</dbReference>
<sequence length="55" mass="6306">MKILTRCEPDIARRQGIRVSMYSEEGEAPPKAQIRLSALVEHIPEEVRENVAIKF</sequence>